<name>A0A3A3FMR5_9BURK</name>
<dbReference type="Proteomes" id="UP000265955">
    <property type="component" value="Unassembled WGS sequence"/>
</dbReference>
<comment type="caution">
    <text evidence="1">The sequence shown here is derived from an EMBL/GenBank/DDBJ whole genome shotgun (WGS) entry which is preliminary data.</text>
</comment>
<proteinExistence type="predicted"/>
<keyword evidence="2" id="KW-1185">Reference proteome</keyword>
<accession>A0A3A3FMR5</accession>
<protein>
    <submittedName>
        <fullName evidence="1">Uncharacterized protein</fullName>
    </submittedName>
</protein>
<sequence length="64" mass="7007">MASHGKEMQRRAAGKASGIDGTVRVKLLLNELAPVSELCGRFSTNRGLMRTRFTATICISYATY</sequence>
<evidence type="ECO:0000313" key="1">
    <source>
        <dbReference type="EMBL" id="RJF92635.1"/>
    </source>
</evidence>
<dbReference type="AlphaFoldDB" id="A0A3A3FMR5"/>
<reference evidence="2" key="1">
    <citation type="submission" date="2018-09" db="EMBL/GenBank/DDBJ databases">
        <authorList>
            <person name="Zhu H."/>
        </authorList>
    </citation>
    <scope>NUCLEOTIDE SEQUENCE [LARGE SCALE GENOMIC DNA]</scope>
    <source>
        <strain evidence="2">K1R23-30</strain>
    </source>
</reference>
<gene>
    <name evidence="1" type="ORF">D3871_29070</name>
</gene>
<evidence type="ECO:0000313" key="2">
    <source>
        <dbReference type="Proteomes" id="UP000265955"/>
    </source>
</evidence>
<dbReference type="EMBL" id="QYUO01000003">
    <property type="protein sequence ID" value="RJF92635.1"/>
    <property type="molecule type" value="Genomic_DNA"/>
</dbReference>
<organism evidence="1 2">
    <name type="scientific">Noviherbaspirillum saxi</name>
    <dbReference type="NCBI Taxonomy" id="2320863"/>
    <lineage>
        <taxon>Bacteria</taxon>
        <taxon>Pseudomonadati</taxon>
        <taxon>Pseudomonadota</taxon>
        <taxon>Betaproteobacteria</taxon>
        <taxon>Burkholderiales</taxon>
        <taxon>Oxalobacteraceae</taxon>
        <taxon>Noviherbaspirillum</taxon>
    </lineage>
</organism>